<feature type="chain" id="PRO_5038054403" evidence="1">
    <location>
        <begin position="20"/>
        <end position="94"/>
    </location>
</feature>
<evidence type="ECO:0000313" key="4">
    <source>
        <dbReference type="WBParaSite" id="ACRNAN_scaffold2752.g14613.t1"/>
    </source>
</evidence>
<feature type="signal peptide" evidence="1">
    <location>
        <begin position="1"/>
        <end position="19"/>
    </location>
</feature>
<proteinExistence type="predicted"/>
<feature type="domain" description="ShKT" evidence="2">
    <location>
        <begin position="37"/>
        <end position="77"/>
    </location>
</feature>
<name>A0A914DK31_9BILA</name>
<evidence type="ECO:0000313" key="3">
    <source>
        <dbReference type="Proteomes" id="UP000887540"/>
    </source>
</evidence>
<sequence>MKAIFAIVIFGAICILVQSRSKWPKKVKSVEDIEGDGCFDIVPGVFCQRFSENGFCVDPRYQNIAKKNCIASCGNCPEQEPVMKFVDEPVPIIQ</sequence>
<dbReference type="Proteomes" id="UP000887540">
    <property type="component" value="Unplaced"/>
</dbReference>
<evidence type="ECO:0000259" key="2">
    <source>
        <dbReference type="SMART" id="SM00254"/>
    </source>
</evidence>
<organism evidence="3 4">
    <name type="scientific">Acrobeloides nanus</name>
    <dbReference type="NCBI Taxonomy" id="290746"/>
    <lineage>
        <taxon>Eukaryota</taxon>
        <taxon>Metazoa</taxon>
        <taxon>Ecdysozoa</taxon>
        <taxon>Nematoda</taxon>
        <taxon>Chromadorea</taxon>
        <taxon>Rhabditida</taxon>
        <taxon>Tylenchina</taxon>
        <taxon>Cephalobomorpha</taxon>
        <taxon>Cephaloboidea</taxon>
        <taxon>Cephalobidae</taxon>
        <taxon>Acrobeloides</taxon>
    </lineage>
</organism>
<keyword evidence="3" id="KW-1185">Reference proteome</keyword>
<keyword evidence="1" id="KW-0732">Signal</keyword>
<evidence type="ECO:0000256" key="1">
    <source>
        <dbReference type="SAM" id="SignalP"/>
    </source>
</evidence>
<dbReference type="Pfam" id="PF01549">
    <property type="entry name" value="ShK"/>
    <property type="match status" value="1"/>
</dbReference>
<protein>
    <submittedName>
        <fullName evidence="4">ShKT domain-containing protein</fullName>
    </submittedName>
</protein>
<dbReference type="WBParaSite" id="ACRNAN_scaffold2752.g14613.t1">
    <property type="protein sequence ID" value="ACRNAN_scaffold2752.g14613.t1"/>
    <property type="gene ID" value="ACRNAN_scaffold2752.g14613"/>
</dbReference>
<dbReference type="Gene3D" id="1.10.10.1940">
    <property type="match status" value="1"/>
</dbReference>
<dbReference type="SMART" id="SM00254">
    <property type="entry name" value="ShKT"/>
    <property type="match status" value="1"/>
</dbReference>
<accession>A0A914DK31</accession>
<dbReference type="AlphaFoldDB" id="A0A914DK31"/>
<dbReference type="InterPro" id="IPR003582">
    <property type="entry name" value="ShKT_dom"/>
</dbReference>
<reference evidence="4" key="1">
    <citation type="submission" date="2022-11" db="UniProtKB">
        <authorList>
            <consortium name="WormBaseParasite"/>
        </authorList>
    </citation>
    <scope>IDENTIFICATION</scope>
</reference>